<feature type="transmembrane region" description="Helical" evidence="1">
    <location>
        <begin position="29"/>
        <end position="51"/>
    </location>
</feature>
<dbReference type="HOGENOM" id="CLU_583560_0_0_9"/>
<accession>A0A0E3M7K3</accession>
<keyword evidence="1" id="KW-1133">Transmembrane helix</keyword>
<dbReference type="Proteomes" id="UP000033115">
    <property type="component" value="Chromosome"/>
</dbReference>
<dbReference type="AlphaFoldDB" id="A0A0E3M7K3"/>
<sequence length="468" mass="54457">MSINNIPEKLMENVENKLRKHVENKKKKLHFYASAAILILAIMLLISVFAYSKYYNNIPFKQEIDLARQNNNVSKINKSFKYKNLEFTIKDIMADETGIEVIYNVSNPKYYIDGLSFKDANNKNSHIFGYSLPDSSDNSDKKEKAFFLFIDSKEALKYVQKNPITINIDKISYKNTEYNNKILAKISSFINPKNDSFKVNWNLKTQITMQNVKNIPINKEYSLNIGTLKLKSLKEGILKTILEYDFTPSEGNIPEMRPLFSVRLDNNYTDNINEEERPDYRSSGYVHGEEFKSIYYKNVKEIGIRLVGASVNYWYNKEYEISKDKLPMQFDFNGEKFNITSLIQKDNYTQYNIEYDKTNRIYERIGIIPVRFSNTDNYGSESHYKNEKVQFKDQASRNTVYNALIKKSPNLNSIYNNAGYSGMGVNNAVVSENFTFKGRSVPNKFKIESASRSFLYDTDEIIIKNNSN</sequence>
<dbReference type="EMBL" id="CP009933">
    <property type="protein sequence ID" value="AKA67138.1"/>
    <property type="molecule type" value="Genomic_DNA"/>
</dbReference>
<keyword evidence="4" id="KW-1185">Reference proteome</keyword>
<feature type="domain" description="DUF4179" evidence="2">
    <location>
        <begin position="25"/>
        <end position="106"/>
    </location>
</feature>
<reference evidence="3 4" key="1">
    <citation type="journal article" date="2015" name="J. Biotechnol.">
        <title>Complete genome sequence of a malodorant-producing acetogen, Clostridium scatologenes ATCC 25775(T).</title>
        <authorList>
            <person name="Zhu Z."/>
            <person name="Guo T."/>
            <person name="Zheng H."/>
            <person name="Song T."/>
            <person name="Ouyang P."/>
            <person name="Xie J."/>
        </authorList>
    </citation>
    <scope>NUCLEOTIDE SEQUENCE [LARGE SCALE GENOMIC DNA]</scope>
    <source>
        <strain evidence="3 4">ATCC 25775</strain>
    </source>
</reference>
<evidence type="ECO:0000313" key="3">
    <source>
        <dbReference type="EMBL" id="AKA67138.1"/>
    </source>
</evidence>
<dbReference type="KEGG" id="csq:CSCA_0013"/>
<dbReference type="InterPro" id="IPR025436">
    <property type="entry name" value="DUF4179"/>
</dbReference>
<keyword evidence="1" id="KW-0812">Transmembrane</keyword>
<evidence type="ECO:0000259" key="2">
    <source>
        <dbReference type="Pfam" id="PF13786"/>
    </source>
</evidence>
<gene>
    <name evidence="3" type="ORF">CSCA_0013</name>
</gene>
<dbReference type="Pfam" id="PF13786">
    <property type="entry name" value="DUF4179"/>
    <property type="match status" value="1"/>
</dbReference>
<proteinExistence type="predicted"/>
<protein>
    <recommendedName>
        <fullName evidence="2">DUF4179 domain-containing protein</fullName>
    </recommendedName>
</protein>
<organism evidence="3 4">
    <name type="scientific">Clostridium scatologenes</name>
    <dbReference type="NCBI Taxonomy" id="1548"/>
    <lineage>
        <taxon>Bacteria</taxon>
        <taxon>Bacillati</taxon>
        <taxon>Bacillota</taxon>
        <taxon>Clostridia</taxon>
        <taxon>Eubacteriales</taxon>
        <taxon>Clostridiaceae</taxon>
        <taxon>Clostridium</taxon>
    </lineage>
</organism>
<dbReference type="RefSeq" id="WP_029162253.1">
    <property type="nucleotide sequence ID" value="NZ_CP009933.1"/>
</dbReference>
<evidence type="ECO:0000256" key="1">
    <source>
        <dbReference type="SAM" id="Phobius"/>
    </source>
</evidence>
<evidence type="ECO:0000313" key="4">
    <source>
        <dbReference type="Proteomes" id="UP000033115"/>
    </source>
</evidence>
<keyword evidence="1" id="KW-0472">Membrane</keyword>
<name>A0A0E3M7K3_CLOSL</name>
<dbReference type="STRING" id="1548.CSCA_0013"/>